<evidence type="ECO:0000313" key="1">
    <source>
        <dbReference type="EMBL" id="RYV49605.1"/>
    </source>
</evidence>
<evidence type="ECO:0000313" key="2">
    <source>
        <dbReference type="Proteomes" id="UP000293764"/>
    </source>
</evidence>
<gene>
    <name evidence="1" type="ORF">EUA98_17935</name>
</gene>
<accession>A0A4Q5MVR4</accession>
<proteinExistence type="predicted"/>
<organism evidence="1 2">
    <name type="scientific">Pengzhenrongella frigida</name>
    <dbReference type="NCBI Taxonomy" id="1259133"/>
    <lineage>
        <taxon>Bacteria</taxon>
        <taxon>Bacillati</taxon>
        <taxon>Actinomycetota</taxon>
        <taxon>Actinomycetes</taxon>
        <taxon>Micrococcales</taxon>
        <taxon>Pengzhenrongella</taxon>
    </lineage>
</organism>
<reference evidence="1 2" key="1">
    <citation type="submission" date="2019-01" db="EMBL/GenBank/DDBJ databases">
        <title>Novel species of Cellulomonas.</title>
        <authorList>
            <person name="Liu Q."/>
            <person name="Xin Y.-H."/>
        </authorList>
    </citation>
    <scope>NUCLEOTIDE SEQUENCE [LARGE SCALE GENOMIC DNA]</scope>
    <source>
        <strain evidence="1 2">HLT2-17</strain>
    </source>
</reference>
<dbReference type="RefSeq" id="WP_130104063.1">
    <property type="nucleotide sequence ID" value="NZ_SDWW01000062.1"/>
</dbReference>
<keyword evidence="2" id="KW-1185">Reference proteome</keyword>
<name>A0A4Q5MVR4_9MICO</name>
<comment type="caution">
    <text evidence="1">The sequence shown here is derived from an EMBL/GenBank/DDBJ whole genome shotgun (WGS) entry which is preliminary data.</text>
</comment>
<dbReference type="EMBL" id="SDWW01000062">
    <property type="protein sequence ID" value="RYV49605.1"/>
    <property type="molecule type" value="Genomic_DNA"/>
</dbReference>
<dbReference type="OrthoDB" id="1808578at2"/>
<sequence length="103" mass="11622">MSLVVRDDSRYDGVSLPPITWSEESEDHIARHRVVPEEVQEALYMSPRWITPGRGGTTLVFAMSDAGRHLLIVIAPALDGGVYIVTARDQTDSERRTFRRKGR</sequence>
<dbReference type="AlphaFoldDB" id="A0A4Q5MVR4"/>
<protein>
    <submittedName>
        <fullName evidence="1">BrnT family toxin</fullName>
    </submittedName>
</protein>
<dbReference type="Proteomes" id="UP000293764">
    <property type="component" value="Unassembled WGS sequence"/>
</dbReference>